<name>A0ABR9YGY8_9PROT</name>
<proteinExistence type="predicted"/>
<sequence>MSEDIWLPGSFTKNFSWGKDQGLRQLYENIRIGFDNKLEAVPRDVYRERVTGAGRPDFIPLNFFLFNTIKNGVDYLAIDELVFQALTSEHSERFDKLALFAFNFSYAGTWKGARTGQRYPALWAKHYIIDRVCKDYHWDTTKISAEDIEDFLKKSLQFKAKTYRKISTNLNFMYEIGGINEYKTKRIERWWVDALFLAIDRIISDLESKNNTQPTENTLPNLLLKSKFLELTGVSSPEKSFAMAHLMSLYFICAGLSRFNSESVKEKISVVLPDYHYHTPNDPRPQGALHPTNPRILKTIPRDCAELAKKVGFEIVQADDLDSFNPTNYINERAKNAVKKLEQKNIKPTMSAEELHKLTRGE</sequence>
<dbReference type="RefSeq" id="WP_194256210.1">
    <property type="nucleotide sequence ID" value="NZ_JABCQO010000023.1"/>
</dbReference>
<dbReference type="Proteomes" id="UP000630952">
    <property type="component" value="Unassembled WGS sequence"/>
</dbReference>
<organism evidence="1 2">
    <name type="scientific">Gluconobacter cerevisiae</name>
    <dbReference type="NCBI Taxonomy" id="1379734"/>
    <lineage>
        <taxon>Bacteria</taxon>
        <taxon>Pseudomonadati</taxon>
        <taxon>Pseudomonadota</taxon>
        <taxon>Alphaproteobacteria</taxon>
        <taxon>Acetobacterales</taxon>
        <taxon>Acetobacteraceae</taxon>
        <taxon>Gluconobacter</taxon>
    </lineage>
</organism>
<evidence type="ECO:0000313" key="2">
    <source>
        <dbReference type="Proteomes" id="UP000630952"/>
    </source>
</evidence>
<gene>
    <name evidence="1" type="ORF">HKD21_13955</name>
</gene>
<reference evidence="1 2" key="2">
    <citation type="submission" date="2020-11" db="EMBL/GenBank/DDBJ databases">
        <title>Description of novel Gluconobacter species.</title>
        <authorList>
            <person name="Cleenwerck I."/>
            <person name="Cnockaert M."/>
            <person name="Borremans W."/>
            <person name="Wieme A.D."/>
            <person name="De Vuyst L."/>
            <person name="Vandamme P."/>
        </authorList>
    </citation>
    <scope>NUCLEOTIDE SEQUENCE [LARGE SCALE GENOMIC DNA]</scope>
    <source>
        <strain evidence="1 2">LMG 27748</strain>
    </source>
</reference>
<accession>A0ABR9YGY8</accession>
<keyword evidence="2" id="KW-1185">Reference proteome</keyword>
<dbReference type="EMBL" id="JABCQO010000023">
    <property type="protein sequence ID" value="MBF0877930.1"/>
    <property type="molecule type" value="Genomic_DNA"/>
</dbReference>
<comment type="caution">
    <text evidence="1">The sequence shown here is derived from an EMBL/GenBank/DDBJ whole genome shotgun (WGS) entry which is preliminary data.</text>
</comment>
<evidence type="ECO:0000313" key="1">
    <source>
        <dbReference type="EMBL" id="MBF0877930.1"/>
    </source>
</evidence>
<reference evidence="2" key="1">
    <citation type="submission" date="2020-04" db="EMBL/GenBank/DDBJ databases">
        <title>Description of novel Gluconacetobacter.</title>
        <authorList>
            <person name="Sombolestani A."/>
        </authorList>
    </citation>
    <scope>NUCLEOTIDE SEQUENCE [LARGE SCALE GENOMIC DNA]</scope>
    <source>
        <strain evidence="2">LMG 27748</strain>
    </source>
</reference>
<protein>
    <submittedName>
        <fullName evidence="1">Uncharacterized protein</fullName>
    </submittedName>
</protein>